<accession>A0A0L0DN84</accession>
<evidence type="ECO:0000256" key="4">
    <source>
        <dbReference type="ARBA" id="ARBA00023212"/>
    </source>
</evidence>
<evidence type="ECO:0000313" key="7">
    <source>
        <dbReference type="EMBL" id="KNC53772.1"/>
    </source>
</evidence>
<comment type="similarity">
    <text evidence="6">Belongs to the CFAP144 family.</text>
</comment>
<keyword evidence="8" id="KW-1185">Reference proteome</keyword>
<dbReference type="Proteomes" id="UP000054408">
    <property type="component" value="Unassembled WGS sequence"/>
</dbReference>
<dbReference type="GO" id="GO:0097546">
    <property type="term" value="C:ciliary base"/>
    <property type="evidence" value="ECO:0007669"/>
    <property type="project" value="TreeGrafter"/>
</dbReference>
<reference evidence="7 8" key="1">
    <citation type="submission" date="2010-05" db="EMBL/GenBank/DDBJ databases">
        <title>The Genome Sequence of Thecamonas trahens ATCC 50062.</title>
        <authorList>
            <consortium name="The Broad Institute Genome Sequencing Platform"/>
            <person name="Russ C."/>
            <person name="Cuomo C."/>
            <person name="Shea T."/>
            <person name="Young S.K."/>
            <person name="Zeng Q."/>
            <person name="Koehrsen M."/>
            <person name="Haas B."/>
            <person name="Borodovsky M."/>
            <person name="Guigo R."/>
            <person name="Alvarado L."/>
            <person name="Berlin A."/>
            <person name="Bochicchio J."/>
            <person name="Borenstein D."/>
            <person name="Chapman S."/>
            <person name="Chen Z."/>
            <person name="Freedman E."/>
            <person name="Gellesch M."/>
            <person name="Goldberg J."/>
            <person name="Griggs A."/>
            <person name="Gujja S."/>
            <person name="Heilman E."/>
            <person name="Heiman D."/>
            <person name="Hepburn T."/>
            <person name="Howarth C."/>
            <person name="Jen D."/>
            <person name="Larson L."/>
            <person name="Mehta T."/>
            <person name="Park D."/>
            <person name="Pearson M."/>
            <person name="Roberts A."/>
            <person name="Saif S."/>
            <person name="Shenoy N."/>
            <person name="Sisk P."/>
            <person name="Stolte C."/>
            <person name="Sykes S."/>
            <person name="Thomson T."/>
            <person name="Walk T."/>
            <person name="White J."/>
            <person name="Yandava C."/>
            <person name="Burger G."/>
            <person name="Gray M.W."/>
            <person name="Holland P.W.H."/>
            <person name="King N."/>
            <person name="Lang F.B.F."/>
            <person name="Roger A.J."/>
            <person name="Ruiz-Trillo I."/>
            <person name="Lander E."/>
            <person name="Nusbaum C."/>
        </authorList>
    </citation>
    <scope>NUCLEOTIDE SEQUENCE [LARGE SCALE GENOMIC DNA]</scope>
    <source>
        <strain evidence="7 8">ATCC 50062</strain>
    </source>
</reference>
<dbReference type="EMBL" id="GL349482">
    <property type="protein sequence ID" value="KNC53772.1"/>
    <property type="molecule type" value="Genomic_DNA"/>
</dbReference>
<dbReference type="PANTHER" id="PTHR33865:SF3">
    <property type="entry name" value="PROTEIN FAM183B"/>
    <property type="match status" value="1"/>
</dbReference>
<dbReference type="RefSeq" id="XP_013754334.1">
    <property type="nucleotide sequence ID" value="XM_013898880.1"/>
</dbReference>
<evidence type="ECO:0000256" key="2">
    <source>
        <dbReference type="ARBA" id="ARBA00004245"/>
    </source>
</evidence>
<dbReference type="AlphaFoldDB" id="A0A0L0DN84"/>
<evidence type="ECO:0000256" key="1">
    <source>
        <dbReference type="ARBA" id="ARBA00004138"/>
    </source>
</evidence>
<keyword evidence="3" id="KW-0963">Cytoplasm</keyword>
<evidence type="ECO:0000256" key="5">
    <source>
        <dbReference type="ARBA" id="ARBA00023273"/>
    </source>
</evidence>
<dbReference type="GeneID" id="25567942"/>
<comment type="subcellular location">
    <subcellularLocation>
        <location evidence="1">Cell projection</location>
        <location evidence="1">Cilium</location>
    </subcellularLocation>
    <subcellularLocation>
        <location evidence="2">Cytoplasm</location>
        <location evidence="2">Cytoskeleton</location>
    </subcellularLocation>
</comment>
<evidence type="ECO:0000313" key="8">
    <source>
        <dbReference type="Proteomes" id="UP000054408"/>
    </source>
</evidence>
<dbReference type="InterPro" id="IPR029214">
    <property type="entry name" value="CFAP144"/>
</dbReference>
<keyword evidence="4" id="KW-0206">Cytoskeleton</keyword>
<proteinExistence type="inferred from homology"/>
<dbReference type="OrthoDB" id="446290at2759"/>
<sequence>MATLRGDARLAAHFNPVDCDKIVKEGIVRELSSMRLKEEYSFNDPRTTYFVTDKPTNMELSTFTSDEDLPAEFLAVAKAQSKTPKEKYDMPLTEAQEIGWYADEVEPPSSAAMRFSFRSGQSEMSKHANALTTANWSNIRR</sequence>
<evidence type="ECO:0000256" key="3">
    <source>
        <dbReference type="ARBA" id="ARBA00022490"/>
    </source>
</evidence>
<keyword evidence="5" id="KW-0966">Cell projection</keyword>
<protein>
    <submittedName>
        <fullName evidence="7">Uncharacterized protein</fullName>
    </submittedName>
</protein>
<organism evidence="7 8">
    <name type="scientific">Thecamonas trahens ATCC 50062</name>
    <dbReference type="NCBI Taxonomy" id="461836"/>
    <lineage>
        <taxon>Eukaryota</taxon>
        <taxon>Apusozoa</taxon>
        <taxon>Apusomonadida</taxon>
        <taxon>Apusomonadidae</taxon>
        <taxon>Thecamonas</taxon>
    </lineage>
</organism>
<dbReference type="GO" id="GO:0005856">
    <property type="term" value="C:cytoskeleton"/>
    <property type="evidence" value="ECO:0007669"/>
    <property type="project" value="UniProtKB-SubCell"/>
</dbReference>
<dbReference type="PANTHER" id="PTHR33865">
    <property type="entry name" value="PROTEIN FAM183B"/>
    <property type="match status" value="1"/>
</dbReference>
<gene>
    <name evidence="7" type="ORF">AMSG_09489</name>
</gene>
<evidence type="ECO:0000256" key="6">
    <source>
        <dbReference type="ARBA" id="ARBA00034777"/>
    </source>
</evidence>
<dbReference type="Pfam" id="PF14886">
    <property type="entry name" value="FAM183"/>
    <property type="match status" value="1"/>
</dbReference>
<name>A0A0L0DN84_THETB</name>